<dbReference type="InterPro" id="IPR036267">
    <property type="entry name" value="RuvA_C_sf"/>
</dbReference>
<organism evidence="10 11">
    <name type="scientific">Litorimonas taeanensis</name>
    <dbReference type="NCBI Taxonomy" id="568099"/>
    <lineage>
        <taxon>Bacteria</taxon>
        <taxon>Pseudomonadati</taxon>
        <taxon>Pseudomonadota</taxon>
        <taxon>Alphaproteobacteria</taxon>
        <taxon>Maricaulales</taxon>
        <taxon>Robiginitomaculaceae</taxon>
    </lineage>
</organism>
<feature type="domain" description="DNA helicase Holliday junction RuvA type" evidence="8">
    <location>
        <begin position="1"/>
        <end position="61"/>
    </location>
</feature>
<dbReference type="EMBL" id="RBII01000001">
    <property type="protein sequence ID" value="RKQ70941.1"/>
    <property type="molecule type" value="Genomic_DNA"/>
</dbReference>
<dbReference type="GO" id="GO:0006281">
    <property type="term" value="P:DNA repair"/>
    <property type="evidence" value="ECO:0007669"/>
    <property type="project" value="UniProtKB-UniRule"/>
</dbReference>
<dbReference type="OrthoDB" id="5293449at2"/>
<dbReference type="GO" id="GO:0009379">
    <property type="term" value="C:Holliday junction helicase complex"/>
    <property type="evidence" value="ECO:0007669"/>
    <property type="project" value="InterPro"/>
</dbReference>
<comment type="similarity">
    <text evidence="6">Belongs to the RuvA family.</text>
</comment>
<dbReference type="InterPro" id="IPR013849">
    <property type="entry name" value="DNA_helicase_Holl-junc_RuvA_I"/>
</dbReference>
<dbReference type="Proteomes" id="UP000282211">
    <property type="component" value="Unassembled WGS sequence"/>
</dbReference>
<comment type="caution">
    <text evidence="6">Lacks conserved residue(s) required for the propagation of feature annotation.</text>
</comment>
<keyword evidence="5 6" id="KW-0234">DNA repair</keyword>
<evidence type="ECO:0000313" key="10">
    <source>
        <dbReference type="EMBL" id="RKQ70941.1"/>
    </source>
</evidence>
<evidence type="ECO:0000256" key="2">
    <source>
        <dbReference type="ARBA" id="ARBA00022763"/>
    </source>
</evidence>
<comment type="domain">
    <text evidence="6">Has three domains with a flexible linker between the domains II and III and assumes an 'L' shape. Domain III is highly mobile and contacts RuvB.</text>
</comment>
<evidence type="ECO:0000256" key="7">
    <source>
        <dbReference type="SAM" id="MobiDB-lite"/>
    </source>
</evidence>
<dbReference type="SUPFAM" id="SSF46929">
    <property type="entry name" value="DNA helicase RuvA subunit, C-terminal domain"/>
    <property type="match status" value="1"/>
</dbReference>
<dbReference type="InterPro" id="IPR011114">
    <property type="entry name" value="RuvA_C"/>
</dbReference>
<dbReference type="GO" id="GO:0005737">
    <property type="term" value="C:cytoplasm"/>
    <property type="evidence" value="ECO:0007669"/>
    <property type="project" value="UniProtKB-SubCell"/>
</dbReference>
<dbReference type="GO" id="GO:0005524">
    <property type="term" value="F:ATP binding"/>
    <property type="evidence" value="ECO:0007669"/>
    <property type="project" value="InterPro"/>
</dbReference>
<dbReference type="GO" id="GO:0048476">
    <property type="term" value="C:Holliday junction resolvase complex"/>
    <property type="evidence" value="ECO:0007669"/>
    <property type="project" value="UniProtKB-UniRule"/>
</dbReference>
<keyword evidence="4 6" id="KW-0233">DNA recombination</keyword>
<evidence type="ECO:0000256" key="1">
    <source>
        <dbReference type="ARBA" id="ARBA00022490"/>
    </source>
</evidence>
<dbReference type="SUPFAM" id="SSF47781">
    <property type="entry name" value="RuvA domain 2-like"/>
    <property type="match status" value="1"/>
</dbReference>
<dbReference type="CDD" id="cd14332">
    <property type="entry name" value="UBA_RuvA_C"/>
    <property type="match status" value="1"/>
</dbReference>
<dbReference type="Gene3D" id="1.10.150.20">
    <property type="entry name" value="5' to 3' exonuclease, C-terminal subdomain"/>
    <property type="match status" value="1"/>
</dbReference>
<dbReference type="GO" id="GO:0000400">
    <property type="term" value="F:four-way junction DNA binding"/>
    <property type="evidence" value="ECO:0007669"/>
    <property type="project" value="UniProtKB-UniRule"/>
</dbReference>
<keyword evidence="10" id="KW-0347">Helicase</keyword>
<dbReference type="InterPro" id="IPR010994">
    <property type="entry name" value="RuvA_2-like"/>
</dbReference>
<dbReference type="Pfam" id="PF14520">
    <property type="entry name" value="HHH_5"/>
    <property type="match status" value="1"/>
</dbReference>
<dbReference type="SUPFAM" id="SSF50249">
    <property type="entry name" value="Nucleic acid-binding proteins"/>
    <property type="match status" value="1"/>
</dbReference>
<keyword evidence="10" id="KW-0067">ATP-binding</keyword>
<dbReference type="InterPro" id="IPR012340">
    <property type="entry name" value="NA-bd_OB-fold"/>
</dbReference>
<dbReference type="AlphaFoldDB" id="A0A420WIT8"/>
<comment type="subunit">
    <text evidence="6">Homotetramer. Forms an RuvA(8)-RuvB(12)-Holliday junction (HJ) complex. HJ DNA is sandwiched between 2 RuvA tetramers; dsDNA enters through RuvA and exits via RuvB. An RuvB hexamer assembles on each DNA strand where it exits the tetramer. Each RuvB hexamer is contacted by two RuvA subunits (via domain III) on 2 adjacent RuvB subunits; this complex drives branch migration. In the full resolvosome a probable DNA-RuvA(4)-RuvB(12)-RuvC(2) complex forms which resolves the HJ.</text>
</comment>
<keyword evidence="10" id="KW-0378">Hydrolase</keyword>
<evidence type="ECO:0000256" key="3">
    <source>
        <dbReference type="ARBA" id="ARBA00023125"/>
    </source>
</evidence>
<reference evidence="10 11" key="1">
    <citation type="submission" date="2018-10" db="EMBL/GenBank/DDBJ databases">
        <title>Genomic Encyclopedia of Type Strains, Phase IV (KMG-IV): sequencing the most valuable type-strain genomes for metagenomic binning, comparative biology and taxonomic classification.</title>
        <authorList>
            <person name="Goeker M."/>
        </authorList>
    </citation>
    <scope>NUCLEOTIDE SEQUENCE [LARGE SCALE GENOMIC DNA]</scope>
    <source>
        <strain evidence="10 11">DSM 22008</strain>
    </source>
</reference>
<keyword evidence="11" id="KW-1185">Reference proteome</keyword>
<proteinExistence type="inferred from homology"/>
<dbReference type="Gene3D" id="2.40.50.140">
    <property type="entry name" value="Nucleic acid-binding proteins"/>
    <property type="match status" value="1"/>
</dbReference>
<feature type="region of interest" description="Disordered" evidence="7">
    <location>
        <begin position="131"/>
        <end position="154"/>
    </location>
</feature>
<comment type="subcellular location">
    <subcellularLocation>
        <location evidence="6">Cytoplasm</location>
    </subcellularLocation>
</comment>
<sequence length="212" mass="22271">MIGMVSGVCLMAGTGEAIVDCGGVGYLLQCGSRTLANMAEGEPIRLHVETHVREQSITLYGFHSEEERAWFVRLQSVQGVGPKAALAILDILSPGEVLSAASLEDKTAFARASGVGPKLATRIATELSGKAPPVGRGFQPAFTAPSSDITSEASRNEGLSDMRLRNDAVSALVNLGIGQSEALKAVAQAYQTFADDPDLDLLIKTALKELSK</sequence>
<comment type="function">
    <text evidence="6">The RuvA-RuvB-RuvC complex processes Holliday junction (HJ) DNA during genetic recombination and DNA repair, while the RuvA-RuvB complex plays an important role in the rescue of blocked DNA replication forks via replication fork reversal (RFR). RuvA specifically binds to HJ cruciform DNA, conferring on it an open structure. The RuvB hexamer acts as an ATP-dependent pump, pulling dsDNA into and through the RuvAB complex. HJ branch migration allows RuvC to scan DNA until it finds its consensus sequence, where it cleaves and resolves the cruciform DNA.</text>
</comment>
<dbReference type="Pfam" id="PF01330">
    <property type="entry name" value="RuvA_N"/>
    <property type="match status" value="1"/>
</dbReference>
<feature type="compositionally biased region" description="Polar residues" evidence="7">
    <location>
        <begin position="144"/>
        <end position="153"/>
    </location>
</feature>
<dbReference type="InParanoid" id="A0A420WIT8"/>
<evidence type="ECO:0000259" key="8">
    <source>
        <dbReference type="Pfam" id="PF01330"/>
    </source>
</evidence>
<evidence type="ECO:0000259" key="9">
    <source>
        <dbReference type="Pfam" id="PF07499"/>
    </source>
</evidence>
<comment type="caution">
    <text evidence="10">The sequence shown here is derived from an EMBL/GenBank/DDBJ whole genome shotgun (WGS) entry which is preliminary data.</text>
</comment>
<feature type="domain" description="Holliday junction DNA helicase RuvA C-terminal" evidence="9">
    <location>
        <begin position="165"/>
        <end position="211"/>
    </location>
</feature>
<gene>
    <name evidence="6" type="primary">ruvA</name>
    <name evidence="10" type="ORF">DES40_0247</name>
</gene>
<evidence type="ECO:0000313" key="11">
    <source>
        <dbReference type="Proteomes" id="UP000282211"/>
    </source>
</evidence>
<dbReference type="HAMAP" id="MF_00031">
    <property type="entry name" value="DNA_HJ_migration_RuvA"/>
    <property type="match status" value="1"/>
</dbReference>
<protein>
    <recommendedName>
        <fullName evidence="6">Holliday junction branch migration complex subunit RuvA</fullName>
    </recommendedName>
</protein>
<accession>A0A420WIT8</accession>
<dbReference type="InterPro" id="IPR000085">
    <property type="entry name" value="RuvA"/>
</dbReference>
<dbReference type="GO" id="GO:0006310">
    <property type="term" value="P:DNA recombination"/>
    <property type="evidence" value="ECO:0007669"/>
    <property type="project" value="UniProtKB-UniRule"/>
</dbReference>
<dbReference type="FunCoup" id="A0A420WIT8">
    <property type="interactions" value="217"/>
</dbReference>
<dbReference type="Pfam" id="PF07499">
    <property type="entry name" value="RuvA_C"/>
    <property type="match status" value="1"/>
</dbReference>
<dbReference type="NCBIfam" id="TIGR00084">
    <property type="entry name" value="ruvA"/>
    <property type="match status" value="1"/>
</dbReference>
<feature type="region of interest" description="Domain III" evidence="6">
    <location>
        <begin position="154"/>
        <end position="212"/>
    </location>
</feature>
<dbReference type="Gene3D" id="1.10.8.10">
    <property type="entry name" value="DNA helicase RuvA subunit, C-terminal domain"/>
    <property type="match status" value="1"/>
</dbReference>
<keyword evidence="1 6" id="KW-0963">Cytoplasm</keyword>
<keyword evidence="2 6" id="KW-0227">DNA damage</keyword>
<dbReference type="GO" id="GO:0009378">
    <property type="term" value="F:four-way junction helicase activity"/>
    <property type="evidence" value="ECO:0007669"/>
    <property type="project" value="InterPro"/>
</dbReference>
<keyword evidence="3 6" id="KW-0238">DNA-binding</keyword>
<name>A0A420WIT8_9PROT</name>
<keyword evidence="10" id="KW-0547">Nucleotide-binding</keyword>
<evidence type="ECO:0000256" key="4">
    <source>
        <dbReference type="ARBA" id="ARBA00023172"/>
    </source>
</evidence>
<evidence type="ECO:0000256" key="6">
    <source>
        <dbReference type="HAMAP-Rule" id="MF_00031"/>
    </source>
</evidence>
<evidence type="ECO:0000256" key="5">
    <source>
        <dbReference type="ARBA" id="ARBA00023204"/>
    </source>
</evidence>